<gene>
    <name evidence="1" type="ORF">F511_14855</name>
</gene>
<organism evidence="1 2">
    <name type="scientific">Dorcoceras hygrometricum</name>
    <dbReference type="NCBI Taxonomy" id="472368"/>
    <lineage>
        <taxon>Eukaryota</taxon>
        <taxon>Viridiplantae</taxon>
        <taxon>Streptophyta</taxon>
        <taxon>Embryophyta</taxon>
        <taxon>Tracheophyta</taxon>
        <taxon>Spermatophyta</taxon>
        <taxon>Magnoliopsida</taxon>
        <taxon>eudicotyledons</taxon>
        <taxon>Gunneridae</taxon>
        <taxon>Pentapetalae</taxon>
        <taxon>asterids</taxon>
        <taxon>lamiids</taxon>
        <taxon>Lamiales</taxon>
        <taxon>Gesneriaceae</taxon>
        <taxon>Didymocarpoideae</taxon>
        <taxon>Trichosporeae</taxon>
        <taxon>Loxocarpinae</taxon>
        <taxon>Dorcoceras</taxon>
    </lineage>
</organism>
<accession>A0A2Z7D556</accession>
<evidence type="ECO:0000313" key="2">
    <source>
        <dbReference type="Proteomes" id="UP000250235"/>
    </source>
</evidence>
<protein>
    <submittedName>
        <fullName evidence="1">Uncharacterized protein</fullName>
    </submittedName>
</protein>
<dbReference type="AlphaFoldDB" id="A0A2Z7D556"/>
<dbReference type="Proteomes" id="UP000250235">
    <property type="component" value="Unassembled WGS sequence"/>
</dbReference>
<proteinExistence type="predicted"/>
<reference evidence="1 2" key="1">
    <citation type="journal article" date="2015" name="Proc. Natl. Acad. Sci. U.S.A.">
        <title>The resurrection genome of Boea hygrometrica: A blueprint for survival of dehydration.</title>
        <authorList>
            <person name="Xiao L."/>
            <person name="Yang G."/>
            <person name="Zhang L."/>
            <person name="Yang X."/>
            <person name="Zhao S."/>
            <person name="Ji Z."/>
            <person name="Zhou Q."/>
            <person name="Hu M."/>
            <person name="Wang Y."/>
            <person name="Chen M."/>
            <person name="Xu Y."/>
            <person name="Jin H."/>
            <person name="Xiao X."/>
            <person name="Hu G."/>
            <person name="Bao F."/>
            <person name="Hu Y."/>
            <person name="Wan P."/>
            <person name="Li L."/>
            <person name="Deng X."/>
            <person name="Kuang T."/>
            <person name="Xiang C."/>
            <person name="Zhu J.K."/>
            <person name="Oliver M.J."/>
            <person name="He Y."/>
        </authorList>
    </citation>
    <scope>NUCLEOTIDE SEQUENCE [LARGE SCALE GENOMIC DNA]</scope>
    <source>
        <strain evidence="2">cv. XS01</strain>
    </source>
</reference>
<dbReference type="EMBL" id="KQ990357">
    <property type="protein sequence ID" value="KZV53489.1"/>
    <property type="molecule type" value="Genomic_DNA"/>
</dbReference>
<name>A0A2Z7D556_9LAMI</name>
<sequence>MSTINTSDLFQLTPSSSLLFITCTQETSEPRGSASKSGITKAGNASITITLSVQ</sequence>
<evidence type="ECO:0000313" key="1">
    <source>
        <dbReference type="EMBL" id="KZV53489.1"/>
    </source>
</evidence>
<keyword evidence="2" id="KW-1185">Reference proteome</keyword>